<reference evidence="3" key="1">
    <citation type="journal article" date="2019" name="Int. J. Syst. Evol. Microbiol.">
        <title>The Global Catalogue of Microorganisms (GCM) 10K type strain sequencing project: providing services to taxonomists for standard genome sequencing and annotation.</title>
        <authorList>
            <consortium name="The Broad Institute Genomics Platform"/>
            <consortium name="The Broad Institute Genome Sequencing Center for Infectious Disease"/>
            <person name="Wu L."/>
            <person name="Ma J."/>
        </authorList>
    </citation>
    <scope>NUCLEOTIDE SEQUENCE [LARGE SCALE GENOMIC DNA]</scope>
    <source>
        <strain evidence="3">CGMCC 1.7003</strain>
    </source>
</reference>
<name>A0ABQ3L0D9_9ALTE</name>
<sequence>MQKTKQACFYCLHKLWVALAICLVVLATVVSVLRIALPYADSYKHHIEQVLTQQLGTTVAIKQISAAWQKNGPALVLQQVSIAADAEVQLEIAQTSVRINFWQSILARQFTAEHFELDGLRYWLNLDALFSANQATTNNTTATLQGLEQLFFRRLKDFTVTNSQFILVSRDQPELVLNISRLNWRNEGMQHQGHGELAIADVTANNLSFILDLHGPTLSEAYGQLFLQSADLDVVPLFRQWLPQASRLQKASINFRAWGSIGQGQLQQLQLDLAENSLYWQRSGEHHSLKLGAGQLHWQPTESGWQLLSGELSLASQIEQWTGLKLQLSQTNERLLATVQQFQLDALEPLLQLFAEDSELVKSILMHQPAGYLEQLNVSLQQQEFKLYGQFRELGSKPVRNIPGVTELSGKFWAANDFAWLLLAGEQQYLSWDGLFTDHWYYQQLVADIRLRKQNDVWQLQLPQLSLEAEDFQLAAQARLDLGLQPELSLLAQLTKLDAAKASRYYPQRYMPIKTREYLTEAIDSGMLQQATVLWQGAFADYPFTSGEGHFQVRADLEQGVFAFAPDWPALTELSAVLWFENASMLIAADNGYLGLLPIRDQVTASIPDLFNAKQLDVRVNTQLESHTLTELMLQSSLQDTLGKTLAHLGLSGPVRGDLLLEIGLTEPTVIATGTAELLEVQAYIQAPQLHLQQLTGRIHFRNEQLRGEQLQFIWQGLPASGHFIGEQQAAAYEVSVQLAGQALAPQINAVAAIENHHLLAGTLDWQLQLSLALPQAGFSYQAELSAQLEQLALNLPEPYRKDLTEPATLQLVAHGNAEQSYITADYQQLLYFQAELPHHSGRISRAQLTLGSEDPGLSGKGFNIDVNLAQIELLPWLDFLQPILSKTTTEDAVLPTLNRVRGKLATIQLPAQLSLNNTIFELSPGEQAWQLNLHGTELASRWQFFHDWQSKGIVVQLDYLHLPLAETKSKPGLMEVTEDITEQLPLLSELEAQNWLLQMVPLQLNCNDCAIGNYRFGKVQLQAAANGEEWQLQQLTTDYKGSKLKISGVWQPDNAIGNSQFRGTFYSPNIGALLAEYQLSSAISGSRSDIDFRLNWAGAPQQFRLTELNGQVQFALGDGSLTEVSDQGARLFSLFSLDSLVRKLRLDFRDVFSKGFFYNKMSGKLSLQQGVAQTSDVVIDGVPGNLTIQGYADLAKRQLDYQMSFAPKVTSSLPVIIAWMVNPATGLAALALDEVFQSAEVISRINFTVTGSFDKPVVTEVNRHSTEVPVPVRIAQPETIPDDNTQPRSD</sequence>
<feature type="domain" description="YhdP central" evidence="1">
    <location>
        <begin position="13"/>
        <end position="1259"/>
    </location>
</feature>
<evidence type="ECO:0000259" key="1">
    <source>
        <dbReference type="Pfam" id="PF13116"/>
    </source>
</evidence>
<organism evidence="2 3">
    <name type="scientific">Alishewanella longhuensis</name>
    <dbReference type="NCBI Taxonomy" id="1091037"/>
    <lineage>
        <taxon>Bacteria</taxon>
        <taxon>Pseudomonadati</taxon>
        <taxon>Pseudomonadota</taxon>
        <taxon>Gammaproteobacteria</taxon>
        <taxon>Alteromonadales</taxon>
        <taxon>Alteromonadaceae</taxon>
        <taxon>Alishewanella</taxon>
    </lineage>
</organism>
<dbReference type="PANTHER" id="PTHR38690:SF1">
    <property type="entry name" value="PROTEASE"/>
    <property type="match status" value="1"/>
</dbReference>
<dbReference type="Pfam" id="PF13116">
    <property type="entry name" value="YhdP"/>
    <property type="match status" value="1"/>
</dbReference>
<dbReference type="Proteomes" id="UP000659697">
    <property type="component" value="Unassembled WGS sequence"/>
</dbReference>
<gene>
    <name evidence="2" type="ORF">GCM10010919_25640</name>
</gene>
<proteinExistence type="predicted"/>
<comment type="caution">
    <text evidence="2">The sequence shown here is derived from an EMBL/GenBank/DDBJ whole genome shotgun (WGS) entry which is preliminary data.</text>
</comment>
<evidence type="ECO:0000313" key="2">
    <source>
        <dbReference type="EMBL" id="GHG72953.1"/>
    </source>
</evidence>
<dbReference type="EMBL" id="BNAO01000006">
    <property type="protein sequence ID" value="GHG72953.1"/>
    <property type="molecule type" value="Genomic_DNA"/>
</dbReference>
<dbReference type="RefSeq" id="WP_189433415.1">
    <property type="nucleotide sequence ID" value="NZ_BNAO01000006.1"/>
</dbReference>
<dbReference type="NCBIfam" id="TIGR02099">
    <property type="entry name" value="YhdP family protein"/>
    <property type="match status" value="1"/>
</dbReference>
<keyword evidence="3" id="KW-1185">Reference proteome</keyword>
<accession>A0ABQ3L0D9</accession>
<protein>
    <submittedName>
        <fullName evidence="2">DUF3971 domain-containing protein</fullName>
    </submittedName>
</protein>
<dbReference type="InterPro" id="IPR011836">
    <property type="entry name" value="YhdP"/>
</dbReference>
<evidence type="ECO:0000313" key="3">
    <source>
        <dbReference type="Proteomes" id="UP000659697"/>
    </source>
</evidence>
<dbReference type="PANTHER" id="PTHR38690">
    <property type="entry name" value="PROTEASE-RELATED"/>
    <property type="match status" value="1"/>
</dbReference>
<dbReference type="InterPro" id="IPR025263">
    <property type="entry name" value="YhdP_central"/>
</dbReference>